<dbReference type="InterPro" id="IPR053136">
    <property type="entry name" value="UTP_pyrophosphatase-like"/>
</dbReference>
<organism evidence="2 3">
    <name type="scientific">Sphingomonas aracearum</name>
    <dbReference type="NCBI Taxonomy" id="2283317"/>
    <lineage>
        <taxon>Bacteria</taxon>
        <taxon>Pseudomonadati</taxon>
        <taxon>Pseudomonadota</taxon>
        <taxon>Alphaproteobacteria</taxon>
        <taxon>Sphingomonadales</taxon>
        <taxon>Sphingomonadaceae</taxon>
        <taxon>Sphingomonas</taxon>
    </lineage>
</organism>
<dbReference type="EMBL" id="QQNB01000003">
    <property type="protein sequence ID" value="RDE04640.1"/>
    <property type="molecule type" value="Genomic_DNA"/>
</dbReference>
<comment type="caution">
    <text evidence="2">The sequence shown here is derived from an EMBL/GenBank/DDBJ whole genome shotgun (WGS) entry which is preliminary data.</text>
</comment>
<feature type="domain" description="YgjP-like metallopeptidase" evidence="1">
    <location>
        <begin position="22"/>
        <end position="216"/>
    </location>
</feature>
<dbReference type="Gene3D" id="3.30.2010.10">
    <property type="entry name" value="Metalloproteases ('zincins'), catalytic domain"/>
    <property type="match status" value="1"/>
</dbReference>
<protein>
    <submittedName>
        <fullName evidence="2">M48 family peptidase</fullName>
    </submittedName>
</protein>
<dbReference type="Proteomes" id="UP000253918">
    <property type="component" value="Unassembled WGS sequence"/>
</dbReference>
<sequence>MKVHNPIDLDVVRHARARRAKLSVDPVSGRVRLTLPPRAALKPALAWAEKHRPWIEAQCARLPQARPFVAGGTLPLEGVEVTIDWQEGRPRRIVREPDRLVCGGPAEGLGRRIALWLRREALRVLAVETAEFAARAGVSVTQVAVGDARGRWGSCSSSGAIRYSWRLVLMPTWVRRATVAHEVAHRVHMNHGAGFHALERSLAERDPAEVRAWLRANGAALHWVGRES</sequence>
<keyword evidence="3" id="KW-1185">Reference proteome</keyword>
<gene>
    <name evidence="2" type="ORF">DVW87_13680</name>
</gene>
<dbReference type="AlphaFoldDB" id="A0A369VTW6"/>
<reference evidence="2 3" key="1">
    <citation type="submission" date="2018-07" db="EMBL/GenBank/DDBJ databases">
        <title>a novel species of Sphingomonas isolated from the rhizosphere soil of Araceae plant.</title>
        <authorList>
            <person name="Zhiyong W."/>
            <person name="Qinglan Z."/>
            <person name="Zhiwei F."/>
            <person name="Ding X."/>
            <person name="Gejiao W."/>
            <person name="Shixue Z."/>
        </authorList>
    </citation>
    <scope>NUCLEOTIDE SEQUENCE [LARGE SCALE GENOMIC DNA]</scope>
    <source>
        <strain evidence="2 3">WZY 27</strain>
    </source>
</reference>
<dbReference type="PANTHER" id="PTHR30399:SF1">
    <property type="entry name" value="UTP PYROPHOSPHATASE"/>
    <property type="match status" value="1"/>
</dbReference>
<evidence type="ECO:0000259" key="1">
    <source>
        <dbReference type="Pfam" id="PF01863"/>
    </source>
</evidence>
<dbReference type="PANTHER" id="PTHR30399">
    <property type="entry name" value="UNCHARACTERIZED PROTEIN YGJP"/>
    <property type="match status" value="1"/>
</dbReference>
<dbReference type="Pfam" id="PF01863">
    <property type="entry name" value="YgjP-like"/>
    <property type="match status" value="1"/>
</dbReference>
<proteinExistence type="predicted"/>
<name>A0A369VTW6_9SPHN</name>
<dbReference type="InterPro" id="IPR002725">
    <property type="entry name" value="YgjP-like_metallopeptidase"/>
</dbReference>
<accession>A0A369VTW6</accession>
<evidence type="ECO:0000313" key="3">
    <source>
        <dbReference type="Proteomes" id="UP000253918"/>
    </source>
</evidence>
<dbReference type="RefSeq" id="WP_114688376.1">
    <property type="nucleotide sequence ID" value="NZ_QQNB01000003.1"/>
</dbReference>
<evidence type="ECO:0000313" key="2">
    <source>
        <dbReference type="EMBL" id="RDE04640.1"/>
    </source>
</evidence>
<dbReference type="OrthoDB" id="9795402at2"/>
<dbReference type="CDD" id="cd07344">
    <property type="entry name" value="M48_yhfN_like"/>
    <property type="match status" value="1"/>
</dbReference>